<keyword evidence="7" id="KW-1185">Reference proteome</keyword>
<sequence>MDFTDAPIDTTAAANLAEQKLSLELLDIANDHDTAVGFEAVVNRGFYGERSDEKDVEFTLRTTAYRRTTGVWDATESDVEPVATIGTWETPLSVPGGGTVPTWAISAVTVAPTHRRRGIARNLIQSELRTAAACDVPVAALTASEATIYGRFGFAPAARVAKITVDTTRGKWAGPTARGRVRFIELDELHTSGRDIFERARLRNPGEIALDDALWSGTIDYQPGKADKAKDLRAVQYTDAAGTPQGIAAYRVKDGTDGKLTATIVHLAAATDDAYAGLWRYLLELDLVRFVEADLRSTDEPMLWQLSDVRAAKVAPYDHLWLRILDPVAALEARTYSRAGSIVLDLVDPLEFAQGRFLLEIDAAGTASVSRLEGDVPADAAHATLSERDLTLIYVGGTSALALHRAGRIAAHTDGAIEMLSAAFHSPVAPRLSIWF</sequence>
<dbReference type="SUPFAM" id="SSF55729">
    <property type="entry name" value="Acyl-CoA N-acyltransferases (Nat)"/>
    <property type="match status" value="1"/>
</dbReference>
<gene>
    <name evidence="6" type="ORF">HCR76_16870</name>
</gene>
<dbReference type="NCBIfam" id="NF002367">
    <property type="entry name" value="PRK01346.1-4"/>
    <property type="match status" value="1"/>
</dbReference>
<comment type="similarity">
    <text evidence="1 4">Belongs to the acetyltransferase Eis family.</text>
</comment>
<evidence type="ECO:0000259" key="5">
    <source>
        <dbReference type="PROSITE" id="PS51186"/>
    </source>
</evidence>
<dbReference type="InterPro" id="IPR041380">
    <property type="entry name" value="Acetyltransf_17"/>
</dbReference>
<dbReference type="Gene3D" id="3.40.630.30">
    <property type="match status" value="2"/>
</dbReference>
<dbReference type="Pfam" id="PF13527">
    <property type="entry name" value="Acetyltransf_9"/>
    <property type="match status" value="1"/>
</dbReference>
<evidence type="ECO:0000313" key="6">
    <source>
        <dbReference type="EMBL" id="QPZ38430.1"/>
    </source>
</evidence>
<dbReference type="InterPro" id="IPR025559">
    <property type="entry name" value="Eis_dom"/>
</dbReference>
<evidence type="ECO:0000256" key="4">
    <source>
        <dbReference type="HAMAP-Rule" id="MF_01812"/>
    </source>
</evidence>
<dbReference type="HAMAP" id="MF_01812">
    <property type="entry name" value="Eis"/>
    <property type="match status" value="1"/>
</dbReference>
<dbReference type="InterPro" id="IPR022902">
    <property type="entry name" value="NAcTrfase_Eis"/>
</dbReference>
<feature type="active site" description="Proton donor" evidence="4">
    <location>
        <position position="149"/>
    </location>
</feature>
<dbReference type="InterPro" id="IPR036527">
    <property type="entry name" value="SCP2_sterol-bd_dom_sf"/>
</dbReference>
<feature type="domain" description="N-acetyltransferase" evidence="5">
    <location>
        <begin position="23"/>
        <end position="178"/>
    </location>
</feature>
<evidence type="ECO:0000313" key="7">
    <source>
        <dbReference type="Proteomes" id="UP000662814"/>
    </source>
</evidence>
<feature type="binding site" evidence="4">
    <location>
        <begin position="144"/>
        <end position="145"/>
    </location>
    <ligand>
        <name>acetyl-CoA</name>
        <dbReference type="ChEBI" id="CHEBI:57288"/>
    </ligand>
</feature>
<dbReference type="InterPro" id="IPR016181">
    <property type="entry name" value="Acyl_CoA_acyltransferase"/>
</dbReference>
<dbReference type="Gene3D" id="3.30.1050.10">
    <property type="entry name" value="SCP2 sterol-binding domain"/>
    <property type="match status" value="1"/>
</dbReference>
<dbReference type="PANTHER" id="PTHR37817:SF1">
    <property type="entry name" value="N-ACETYLTRANSFERASE EIS"/>
    <property type="match status" value="1"/>
</dbReference>
<organism evidence="6 7">
    <name type="scientific">Paramicrobacterium chengjingii</name>
    <dbReference type="NCBI Taxonomy" id="2769067"/>
    <lineage>
        <taxon>Bacteria</taxon>
        <taxon>Bacillati</taxon>
        <taxon>Actinomycetota</taxon>
        <taxon>Actinomycetes</taxon>
        <taxon>Micrococcales</taxon>
        <taxon>Microbacteriaceae</taxon>
        <taxon>Paramicrobacterium</taxon>
    </lineage>
</organism>
<dbReference type="InterPro" id="IPR051554">
    <property type="entry name" value="Acetyltransferase_Eis"/>
</dbReference>
<reference evidence="6 7" key="1">
    <citation type="submission" date="2020-12" db="EMBL/GenBank/DDBJ databases">
        <title>Microbacterium sp. HY060.</title>
        <authorList>
            <person name="Zhou J."/>
        </authorList>
    </citation>
    <scope>NUCLEOTIDE SEQUENCE [LARGE SCALE GENOMIC DNA]</scope>
    <source>
        <strain evidence="6 7">HY60</strain>
    </source>
</reference>
<dbReference type="PANTHER" id="PTHR37817">
    <property type="entry name" value="N-ACETYLTRANSFERASE EIS"/>
    <property type="match status" value="1"/>
</dbReference>
<dbReference type="SUPFAM" id="SSF55718">
    <property type="entry name" value="SCP-like"/>
    <property type="match status" value="1"/>
</dbReference>
<dbReference type="Pfam" id="PF17668">
    <property type="entry name" value="Acetyltransf_17"/>
    <property type="match status" value="1"/>
</dbReference>
<evidence type="ECO:0000256" key="2">
    <source>
        <dbReference type="ARBA" id="ARBA00022679"/>
    </source>
</evidence>
<protein>
    <submittedName>
        <fullName evidence="6">GNAT family N-acetyltransferase</fullName>
    </submittedName>
</protein>
<dbReference type="RefSeq" id="WP_166986504.1">
    <property type="nucleotide sequence ID" value="NZ_CP061169.1"/>
</dbReference>
<feature type="binding site" evidence="4">
    <location>
        <begin position="108"/>
        <end position="110"/>
    </location>
    <ligand>
        <name>acetyl-CoA</name>
        <dbReference type="ChEBI" id="CHEBI:57288"/>
    </ligand>
</feature>
<keyword evidence="3 4" id="KW-0012">Acyltransferase</keyword>
<dbReference type="Pfam" id="PF13530">
    <property type="entry name" value="SCP2_2"/>
    <property type="match status" value="1"/>
</dbReference>
<keyword evidence="2 4" id="KW-0808">Transferase</keyword>
<evidence type="ECO:0000256" key="3">
    <source>
        <dbReference type="ARBA" id="ARBA00023315"/>
    </source>
</evidence>
<accession>A0ABX6YJ92</accession>
<feature type="binding site" evidence="4">
    <location>
        <begin position="116"/>
        <end position="121"/>
    </location>
    <ligand>
        <name>acetyl-CoA</name>
        <dbReference type="ChEBI" id="CHEBI:57288"/>
    </ligand>
</feature>
<dbReference type="EMBL" id="CP061169">
    <property type="protein sequence ID" value="QPZ38430.1"/>
    <property type="molecule type" value="Genomic_DNA"/>
</dbReference>
<feature type="active site" description="Proton acceptor; via carboxylate" evidence="4">
    <location>
        <position position="436"/>
    </location>
</feature>
<comment type="subunit">
    <text evidence="4">Homohexamer; trimer of dimers.</text>
</comment>
<evidence type="ECO:0000256" key="1">
    <source>
        <dbReference type="ARBA" id="ARBA00009213"/>
    </source>
</evidence>
<dbReference type="PROSITE" id="PS51186">
    <property type="entry name" value="GNAT"/>
    <property type="match status" value="1"/>
</dbReference>
<name>A0ABX6YJ92_9MICO</name>
<dbReference type="InterPro" id="IPR000182">
    <property type="entry name" value="GNAT_dom"/>
</dbReference>
<dbReference type="Proteomes" id="UP000662814">
    <property type="component" value="Chromosome"/>
</dbReference>
<proteinExistence type="inferred from homology"/>
<dbReference type="CDD" id="cd04301">
    <property type="entry name" value="NAT_SF"/>
    <property type="match status" value="1"/>
</dbReference>